<organism evidence="1 2">
    <name type="scientific">Luteibacter rhizovicinus DSM 16549</name>
    <dbReference type="NCBI Taxonomy" id="1440763"/>
    <lineage>
        <taxon>Bacteria</taxon>
        <taxon>Pseudomonadati</taxon>
        <taxon>Pseudomonadota</taxon>
        <taxon>Gammaproteobacteria</taxon>
        <taxon>Lysobacterales</taxon>
        <taxon>Rhodanobacteraceae</taxon>
        <taxon>Luteibacter</taxon>
    </lineage>
</organism>
<keyword evidence="2" id="KW-1185">Reference proteome</keyword>
<reference evidence="2" key="1">
    <citation type="submission" date="2016-09" db="EMBL/GenBank/DDBJ databases">
        <authorList>
            <person name="Lysoe E."/>
        </authorList>
    </citation>
    <scope>NUCLEOTIDE SEQUENCE [LARGE SCALE GENOMIC DNA]</scope>
    <source>
        <strain evidence="2">LJ96T</strain>
    </source>
</reference>
<dbReference type="PATRIC" id="fig|1440763.5.peg.3022"/>
<evidence type="ECO:0000313" key="1">
    <source>
        <dbReference type="EMBL" id="APG04919.1"/>
    </source>
</evidence>
<dbReference type="Proteomes" id="UP000182987">
    <property type="component" value="Chromosome"/>
</dbReference>
<gene>
    <name evidence="1" type="ORF">BJI69_14150</name>
</gene>
<evidence type="ECO:0000313" key="2">
    <source>
        <dbReference type="Proteomes" id="UP000182987"/>
    </source>
</evidence>
<sequence>MAGCLAIWGMEVGDLATWVSAFGTIAAVAVALNLAGRESKRREEDRYARGRVIASFLFADVGIIHRAMELAAAALTKAQTAGSRDEMAAAVFDAYRIIEQADTMKIAAHMDKVVDLPARHAVAVAALPDNVKAIRSILIDQVNAGSSATVSALRDTADSCLAQISVTRARLDAFMADFEPQFVG</sequence>
<dbReference type="KEGG" id="lrz:BJI69_14150"/>
<dbReference type="AlphaFoldDB" id="A0A0G9HLB1"/>
<name>A0A0G9HLB1_9GAMM</name>
<dbReference type="EMBL" id="CP017480">
    <property type="protein sequence ID" value="APG04919.1"/>
    <property type="molecule type" value="Genomic_DNA"/>
</dbReference>
<protein>
    <submittedName>
        <fullName evidence="1">Uncharacterized protein</fullName>
    </submittedName>
</protein>
<dbReference type="STRING" id="1440763.BJI69_14150"/>
<proteinExistence type="predicted"/>
<dbReference type="RefSeq" id="WP_046966073.1">
    <property type="nucleotide sequence ID" value="NZ_JPLB01000005.1"/>
</dbReference>
<accession>A0A0G9HLB1</accession>